<comment type="similarity">
    <text evidence="1 9 10">Belongs to the phosphohexose mutase family.</text>
</comment>
<feature type="binding site" description="via phosphate group" evidence="9">
    <location>
        <position position="100"/>
    </location>
    <ligand>
        <name>Mg(2+)</name>
        <dbReference type="ChEBI" id="CHEBI:18420"/>
    </ligand>
</feature>
<dbReference type="InterPro" id="IPR005843">
    <property type="entry name" value="A-D-PHexomutase_C"/>
</dbReference>
<dbReference type="PRINTS" id="PR00509">
    <property type="entry name" value="PGMPMM"/>
</dbReference>
<comment type="PTM">
    <text evidence="9">Activated by phosphorylation.</text>
</comment>
<comment type="catalytic activity">
    <reaction evidence="6 9 11">
        <text>alpha-D-glucosamine 1-phosphate = D-glucosamine 6-phosphate</text>
        <dbReference type="Rhea" id="RHEA:23424"/>
        <dbReference type="ChEBI" id="CHEBI:58516"/>
        <dbReference type="ChEBI" id="CHEBI:58725"/>
        <dbReference type="EC" id="5.4.2.10"/>
    </reaction>
</comment>
<keyword evidence="3 9" id="KW-0479">Metal-binding</keyword>
<dbReference type="InterPro" id="IPR005845">
    <property type="entry name" value="A-D-PHexomutase_a/b/a-II"/>
</dbReference>
<evidence type="ECO:0000256" key="1">
    <source>
        <dbReference type="ARBA" id="ARBA00010231"/>
    </source>
</evidence>
<evidence type="ECO:0000259" key="14">
    <source>
        <dbReference type="Pfam" id="PF02879"/>
    </source>
</evidence>
<evidence type="ECO:0000256" key="4">
    <source>
        <dbReference type="ARBA" id="ARBA00022842"/>
    </source>
</evidence>
<dbReference type="Pfam" id="PF00408">
    <property type="entry name" value="PGM_PMM_IV"/>
    <property type="match status" value="1"/>
</dbReference>
<dbReference type="SUPFAM" id="SSF53738">
    <property type="entry name" value="Phosphoglucomutase, first 3 domains"/>
    <property type="match status" value="3"/>
</dbReference>
<dbReference type="GO" id="GO:0006048">
    <property type="term" value="P:UDP-N-acetylglucosamine biosynthetic process"/>
    <property type="evidence" value="ECO:0007669"/>
    <property type="project" value="TreeGrafter"/>
</dbReference>
<feature type="domain" description="Alpha-D-phosphohexomutase alpha/beta/alpha" evidence="13">
    <location>
        <begin position="2"/>
        <end position="136"/>
    </location>
</feature>
<dbReference type="NCBIfam" id="NF008139">
    <property type="entry name" value="PRK10887.1"/>
    <property type="match status" value="1"/>
</dbReference>
<feature type="binding site" evidence="9">
    <location>
        <position position="239"/>
    </location>
    <ligand>
        <name>Mg(2+)</name>
        <dbReference type="ChEBI" id="CHEBI:18420"/>
    </ligand>
</feature>
<evidence type="ECO:0000256" key="7">
    <source>
        <dbReference type="ARBA" id="ARBA00066330"/>
    </source>
</evidence>
<dbReference type="InterPro" id="IPR016066">
    <property type="entry name" value="A-D-PHexomutase_CS"/>
</dbReference>
<dbReference type="Pfam" id="PF02879">
    <property type="entry name" value="PGM_PMM_II"/>
    <property type="match status" value="1"/>
</dbReference>
<dbReference type="GO" id="GO:0009252">
    <property type="term" value="P:peptidoglycan biosynthetic process"/>
    <property type="evidence" value="ECO:0007669"/>
    <property type="project" value="TreeGrafter"/>
</dbReference>
<dbReference type="HAMAP" id="MF_01554_B">
    <property type="entry name" value="GlmM_B"/>
    <property type="match status" value="1"/>
</dbReference>
<dbReference type="AlphaFoldDB" id="A0A133ZUL5"/>
<dbReference type="Pfam" id="PF02880">
    <property type="entry name" value="PGM_PMM_III"/>
    <property type="match status" value="1"/>
</dbReference>
<dbReference type="FunFam" id="3.40.120.10:FF:000002">
    <property type="entry name" value="Phosphoglucosamine mutase"/>
    <property type="match status" value="1"/>
</dbReference>
<dbReference type="GO" id="GO:0005975">
    <property type="term" value="P:carbohydrate metabolic process"/>
    <property type="evidence" value="ECO:0007669"/>
    <property type="project" value="InterPro"/>
</dbReference>
<dbReference type="PATRIC" id="fig|1379.3.peg.1256"/>
<gene>
    <name evidence="9" type="primary">glmM</name>
    <name evidence="16" type="ORF">HMPREF3186_01276</name>
</gene>
<dbReference type="CDD" id="cd05802">
    <property type="entry name" value="GlmM"/>
    <property type="match status" value="1"/>
</dbReference>
<evidence type="ECO:0000256" key="5">
    <source>
        <dbReference type="ARBA" id="ARBA00023235"/>
    </source>
</evidence>
<feature type="modified residue" description="Phosphoserine" evidence="9">
    <location>
        <position position="100"/>
    </location>
</feature>
<dbReference type="PANTHER" id="PTHR42946:SF1">
    <property type="entry name" value="PHOSPHOGLUCOMUTASE (ALPHA-D-GLUCOSE-1,6-BISPHOSPHATE-DEPENDENT)"/>
    <property type="match status" value="1"/>
</dbReference>
<dbReference type="FunFam" id="3.30.310.50:FF:000001">
    <property type="entry name" value="Phosphoglucosamine mutase"/>
    <property type="match status" value="1"/>
</dbReference>
<dbReference type="InterPro" id="IPR005841">
    <property type="entry name" value="Alpha-D-phosphohexomutase_SF"/>
</dbReference>
<dbReference type="OrthoDB" id="9806956at2"/>
<dbReference type="InterPro" id="IPR006352">
    <property type="entry name" value="GlmM_bact"/>
</dbReference>
<evidence type="ECO:0000256" key="2">
    <source>
        <dbReference type="ARBA" id="ARBA00022553"/>
    </source>
</evidence>
<dbReference type="GO" id="GO:0000287">
    <property type="term" value="F:magnesium ion binding"/>
    <property type="evidence" value="ECO:0007669"/>
    <property type="project" value="UniProtKB-UniRule"/>
</dbReference>
<feature type="binding site" evidence="9">
    <location>
        <position position="241"/>
    </location>
    <ligand>
        <name>Mg(2+)</name>
        <dbReference type="ChEBI" id="CHEBI:18420"/>
    </ligand>
</feature>
<evidence type="ECO:0000256" key="6">
    <source>
        <dbReference type="ARBA" id="ARBA00050364"/>
    </source>
</evidence>
<dbReference type="InterPro" id="IPR005844">
    <property type="entry name" value="A-D-PHexomutase_a/b/a-I"/>
</dbReference>
<dbReference type="FunFam" id="3.40.120.10:FF:000001">
    <property type="entry name" value="Phosphoglucosamine mutase"/>
    <property type="match status" value="1"/>
</dbReference>
<dbReference type="InterPro" id="IPR016055">
    <property type="entry name" value="A-D-PHexomutase_a/b/a-I/II/III"/>
</dbReference>
<evidence type="ECO:0000256" key="8">
    <source>
        <dbReference type="ARBA" id="ARBA00068193"/>
    </source>
</evidence>
<accession>A0A133ZUL5</accession>
<comment type="caution">
    <text evidence="16">The sequence shown here is derived from an EMBL/GenBank/DDBJ whole genome shotgun (WGS) entry which is preliminary data.</text>
</comment>
<keyword evidence="2 9" id="KW-0597">Phosphoprotein</keyword>
<feature type="binding site" evidence="9">
    <location>
        <position position="243"/>
    </location>
    <ligand>
        <name>Mg(2+)</name>
        <dbReference type="ChEBI" id="CHEBI:18420"/>
    </ligand>
</feature>
<dbReference type="InterPro" id="IPR005846">
    <property type="entry name" value="A-D-PHexomutase_a/b/a-III"/>
</dbReference>
<feature type="domain" description="Alpha-D-phosphohexomutase alpha/beta/alpha" evidence="15">
    <location>
        <begin position="256"/>
        <end position="364"/>
    </location>
</feature>
<evidence type="ECO:0000259" key="13">
    <source>
        <dbReference type="Pfam" id="PF02878"/>
    </source>
</evidence>
<evidence type="ECO:0000256" key="9">
    <source>
        <dbReference type="HAMAP-Rule" id="MF_01554"/>
    </source>
</evidence>
<dbReference type="GO" id="GO:0008966">
    <property type="term" value="F:phosphoglucosamine mutase activity"/>
    <property type="evidence" value="ECO:0007669"/>
    <property type="project" value="UniProtKB-UniRule"/>
</dbReference>
<feature type="domain" description="Alpha-D-phosphohexomutase alpha/beta/alpha" evidence="14">
    <location>
        <begin position="157"/>
        <end position="252"/>
    </location>
</feature>
<dbReference type="Gene3D" id="3.30.310.50">
    <property type="entry name" value="Alpha-D-phosphohexomutase, C-terminal domain"/>
    <property type="match status" value="1"/>
</dbReference>
<evidence type="ECO:0000256" key="11">
    <source>
        <dbReference type="RuleBase" id="RU004327"/>
    </source>
</evidence>
<reference evidence="17" key="1">
    <citation type="submission" date="2016-01" db="EMBL/GenBank/DDBJ databases">
        <authorList>
            <person name="Mitreva M."/>
            <person name="Pepin K.H."/>
            <person name="Mihindukulasuriya K.A."/>
            <person name="Fulton R."/>
            <person name="Fronick C."/>
            <person name="O'Laughlin M."/>
            <person name="Miner T."/>
            <person name="Herter B."/>
            <person name="Rosa B.A."/>
            <person name="Cordes M."/>
            <person name="Tomlinson C."/>
            <person name="Wollam A."/>
            <person name="Palsikar V.B."/>
            <person name="Mardis E.R."/>
            <person name="Wilson R.K."/>
        </authorList>
    </citation>
    <scope>NUCLEOTIDE SEQUENCE [LARGE SCALE GENOMIC DNA]</scope>
    <source>
        <strain evidence="17">DNF01167</strain>
    </source>
</reference>
<sequence>MRKYFGTDGIRGIAGESLTADLSFKVGKALGKLLTEKKEHPKVVIGRDTRISCDMIEHALTAGLTSTGVNVMTVGTIPTPAIAYLTKTIETDSGIMISASHNPYQDNGIKIFGPDGFKLTDEQELEIESLIDNSEQIKNASFEKIGKLYGGSELSQKYVQHIKQSISGDLSNIKIALDCANGATTGVAPYIFGDLEADIETIGCQPNGININDNVGSTKIDTISAFVKENNVDVGFAFDGDGDRVLAVDANGNIVDGDKIMFILAKHLKEQGELKDNMVVSTVMSNIGFYKAIEENGLQSVKTAVGDRYVVEEMRNNNYSLGGEQSGHIILMNYATTGDGILTAVKLANIIKSTGKSLEELASEVSIYPQKLVNIKVIDKKAAMEDSEILAECEKVEKELEGNGRILLRASGTENLIRVMVEASSDELTDKYCEQVAKIVREKFEVK</sequence>
<dbReference type="STRING" id="1379.HMPREF3186_01276"/>
<dbReference type="RefSeq" id="WP_060914395.1">
    <property type="nucleotide sequence ID" value="NZ_KQ959968.1"/>
</dbReference>
<dbReference type="InterPro" id="IPR050060">
    <property type="entry name" value="Phosphoglucosamine_mutase"/>
</dbReference>
<feature type="domain" description="Alpha-D-phosphohexomutase C-terminal" evidence="12">
    <location>
        <begin position="372"/>
        <end position="438"/>
    </location>
</feature>
<dbReference type="Gene3D" id="3.40.120.10">
    <property type="entry name" value="Alpha-D-Glucose-1,6-Bisphosphate, subunit A, domain 3"/>
    <property type="match status" value="3"/>
</dbReference>
<dbReference type="PANTHER" id="PTHR42946">
    <property type="entry name" value="PHOSPHOHEXOSE MUTASE"/>
    <property type="match status" value="1"/>
</dbReference>
<protein>
    <recommendedName>
        <fullName evidence="8 9">Phosphoglucosamine mutase</fullName>
        <ecNumber evidence="7 9">5.4.2.10</ecNumber>
    </recommendedName>
</protein>
<dbReference type="EMBL" id="LSDC01000079">
    <property type="protein sequence ID" value="KXB59121.1"/>
    <property type="molecule type" value="Genomic_DNA"/>
</dbReference>
<evidence type="ECO:0000256" key="3">
    <source>
        <dbReference type="ARBA" id="ARBA00022723"/>
    </source>
</evidence>
<dbReference type="InterPro" id="IPR036900">
    <property type="entry name" value="A-D-PHexomutase_C_sf"/>
</dbReference>
<evidence type="ECO:0000259" key="12">
    <source>
        <dbReference type="Pfam" id="PF00408"/>
    </source>
</evidence>
<evidence type="ECO:0000256" key="10">
    <source>
        <dbReference type="RuleBase" id="RU004326"/>
    </source>
</evidence>
<dbReference type="GO" id="GO:0004615">
    <property type="term" value="F:phosphomannomutase activity"/>
    <property type="evidence" value="ECO:0007669"/>
    <property type="project" value="TreeGrafter"/>
</dbReference>
<dbReference type="Proteomes" id="UP000070355">
    <property type="component" value="Unassembled WGS sequence"/>
</dbReference>
<dbReference type="GO" id="GO:0005829">
    <property type="term" value="C:cytosol"/>
    <property type="evidence" value="ECO:0007669"/>
    <property type="project" value="TreeGrafter"/>
</dbReference>
<evidence type="ECO:0000259" key="15">
    <source>
        <dbReference type="Pfam" id="PF02880"/>
    </source>
</evidence>
<dbReference type="PROSITE" id="PS00710">
    <property type="entry name" value="PGM_PMM"/>
    <property type="match status" value="1"/>
</dbReference>
<dbReference type="NCBIfam" id="TIGR01455">
    <property type="entry name" value="glmM"/>
    <property type="match status" value="1"/>
</dbReference>
<evidence type="ECO:0000313" key="16">
    <source>
        <dbReference type="EMBL" id="KXB59121.1"/>
    </source>
</evidence>
<keyword evidence="5 9" id="KW-0413">Isomerase</keyword>
<feature type="active site" description="Phosphoserine intermediate" evidence="9">
    <location>
        <position position="100"/>
    </location>
</feature>
<dbReference type="SUPFAM" id="SSF55957">
    <property type="entry name" value="Phosphoglucomutase, C-terminal domain"/>
    <property type="match status" value="1"/>
</dbReference>
<comment type="function">
    <text evidence="9 11">Catalyzes the conversion of glucosamine-6-phosphate to glucosamine-1-phosphate.</text>
</comment>
<keyword evidence="4 9" id="KW-0460">Magnesium</keyword>
<dbReference type="Pfam" id="PF02878">
    <property type="entry name" value="PGM_PMM_I"/>
    <property type="match status" value="1"/>
</dbReference>
<dbReference type="EC" id="5.4.2.10" evidence="7 9"/>
<comment type="cofactor">
    <cofactor evidence="9">
        <name>Mg(2+)</name>
        <dbReference type="ChEBI" id="CHEBI:18420"/>
    </cofactor>
    <text evidence="9">Binds 1 Mg(2+) ion per subunit.</text>
</comment>
<evidence type="ECO:0000313" key="17">
    <source>
        <dbReference type="Proteomes" id="UP000070355"/>
    </source>
</evidence>
<organism evidence="16 17">
    <name type="scientific">Gemella haemolysans</name>
    <dbReference type="NCBI Taxonomy" id="1379"/>
    <lineage>
        <taxon>Bacteria</taxon>
        <taxon>Bacillati</taxon>
        <taxon>Bacillota</taxon>
        <taxon>Bacilli</taxon>
        <taxon>Bacillales</taxon>
        <taxon>Gemellaceae</taxon>
        <taxon>Gemella</taxon>
    </lineage>
</organism>
<proteinExistence type="inferred from homology"/>
<name>A0A133ZUL5_9BACL</name>